<dbReference type="Proteomes" id="UP001281761">
    <property type="component" value="Unassembled WGS sequence"/>
</dbReference>
<feature type="region of interest" description="Disordered" evidence="1">
    <location>
        <begin position="239"/>
        <end position="310"/>
    </location>
</feature>
<dbReference type="EMBL" id="JARBJD010000311">
    <property type="protein sequence ID" value="KAK2944168.1"/>
    <property type="molecule type" value="Genomic_DNA"/>
</dbReference>
<evidence type="ECO:0000313" key="2">
    <source>
        <dbReference type="EMBL" id="KAK2944168.1"/>
    </source>
</evidence>
<name>A0ABQ9WXD7_9EUKA</name>
<feature type="compositionally biased region" description="Pro residues" evidence="1">
    <location>
        <begin position="66"/>
        <end position="75"/>
    </location>
</feature>
<feature type="compositionally biased region" description="Polar residues" evidence="1">
    <location>
        <begin position="414"/>
        <end position="424"/>
    </location>
</feature>
<evidence type="ECO:0000313" key="3">
    <source>
        <dbReference type="Proteomes" id="UP001281761"/>
    </source>
</evidence>
<feature type="compositionally biased region" description="Low complexity" evidence="1">
    <location>
        <begin position="110"/>
        <end position="149"/>
    </location>
</feature>
<feature type="compositionally biased region" description="Polar residues" evidence="1">
    <location>
        <begin position="740"/>
        <end position="750"/>
    </location>
</feature>
<feature type="region of interest" description="Disordered" evidence="1">
    <location>
        <begin position="482"/>
        <end position="519"/>
    </location>
</feature>
<feature type="compositionally biased region" description="Low complexity" evidence="1">
    <location>
        <begin position="397"/>
        <end position="411"/>
    </location>
</feature>
<feature type="compositionally biased region" description="Low complexity" evidence="1">
    <location>
        <begin position="494"/>
        <end position="505"/>
    </location>
</feature>
<feature type="compositionally biased region" description="Low complexity" evidence="1">
    <location>
        <begin position="703"/>
        <end position="719"/>
    </location>
</feature>
<accession>A0ABQ9WXD7</accession>
<proteinExistence type="predicted"/>
<evidence type="ECO:0008006" key="4">
    <source>
        <dbReference type="Google" id="ProtNLM"/>
    </source>
</evidence>
<feature type="region of interest" description="Disordered" evidence="1">
    <location>
        <begin position="322"/>
        <end position="437"/>
    </location>
</feature>
<feature type="region of interest" description="Disordered" evidence="1">
    <location>
        <begin position="657"/>
        <end position="790"/>
    </location>
</feature>
<feature type="compositionally biased region" description="Pro residues" evidence="1">
    <location>
        <begin position="150"/>
        <end position="160"/>
    </location>
</feature>
<feature type="compositionally biased region" description="Low complexity" evidence="1">
    <location>
        <begin position="337"/>
        <end position="380"/>
    </location>
</feature>
<comment type="caution">
    <text evidence="2">The sequence shown here is derived from an EMBL/GenBank/DDBJ whole genome shotgun (WGS) entry which is preliminary data.</text>
</comment>
<protein>
    <recommendedName>
        <fullName evidence="4">Kazal-like domain-containing protein</fullName>
    </recommendedName>
</protein>
<keyword evidence="3" id="KW-1185">Reference proteome</keyword>
<sequence length="790" mass="87541">MCILLVFLPLLDAFRLKKLGIDINLFTEANETDSSERIPSRAQPSRIPFENQRMKLSVDTTKPQDEPPAPPPPPMDVNKFLDEIRPNLFPKLDLDPTFDTIHEPQMPNEYPQYYPFSPQNQYSYPQQSQPSYQQPQYQQQHPSQRSTYQPPSPSPPPPLTPSQFPASTRRRFLDAITAENQPSSSQGSPQFGSYFYGNSPRSKQYISTIDSINPVLSLNGDRMSGLVGNEQPEIDTLQPVSDQKSEKRIPDVQAIKGPKQKRGFFEKEGVSQSDSVGRTGENRIEERERKRAEIGSSEIRPPLPESILLPLRANSLSPTFFLDEEDELCPNNKKTEPQTTETEPQTTEIDPQQSSTDSADPSSTSPSISTPPSLSQPSPSVQITSRLHPRPMQNKPTFTKTSKSSYSSGGTEARSATMTSQFQKSDADEKELEGLKNSSRVQFDEMLGGVEVEKMELDGKGLLLEKMDEDYFGKTEMDFSSFPSFAPPSPPTTSPTTSPPSFSIPTPTPPPSILSNPFFSSSDLESIQPIMLTPLMASDPYYSPSSRLEKDRKRDRDEKDRRDKPKGRETKKCSFDVDCMSGEMCYKADGVCWNHTIEGVCAPIVEFCTDDEHAHVARPLDGSAPSVPVLCGCDGADYISVCQAHKNRVNIDFNGRCADKPPPSSPAEVEEQDFRRFQSKRSSFDNPRQLHARYDTKPTKADSFSPRLPSSSSYSPSRSGTGGSYGGKNSPSANDGYLKHTSTGSPTQAKGYSYNSPSSVRSSRSGSSEPVTFRDGPASSMYRQPAGGRR</sequence>
<organism evidence="2 3">
    <name type="scientific">Blattamonas nauphoetae</name>
    <dbReference type="NCBI Taxonomy" id="2049346"/>
    <lineage>
        <taxon>Eukaryota</taxon>
        <taxon>Metamonada</taxon>
        <taxon>Preaxostyla</taxon>
        <taxon>Oxymonadida</taxon>
        <taxon>Blattamonas</taxon>
    </lineage>
</organism>
<feature type="compositionally biased region" description="Basic and acidic residues" evidence="1">
    <location>
        <begin position="547"/>
        <end position="570"/>
    </location>
</feature>
<gene>
    <name evidence="2" type="ORF">BLNAU_20915</name>
</gene>
<reference evidence="2 3" key="1">
    <citation type="journal article" date="2022" name="bioRxiv">
        <title>Genomics of Preaxostyla Flagellates Illuminates Evolutionary Transitions and the Path Towards Mitochondrial Loss.</title>
        <authorList>
            <person name="Novak L.V.F."/>
            <person name="Treitli S.C."/>
            <person name="Pyrih J."/>
            <person name="Halakuc P."/>
            <person name="Pipaliya S.V."/>
            <person name="Vacek V."/>
            <person name="Brzon O."/>
            <person name="Soukal P."/>
            <person name="Eme L."/>
            <person name="Dacks J.B."/>
            <person name="Karnkowska A."/>
            <person name="Elias M."/>
            <person name="Hampl V."/>
        </authorList>
    </citation>
    <scope>NUCLEOTIDE SEQUENCE [LARGE SCALE GENOMIC DNA]</scope>
    <source>
        <strain evidence="2">NAU3</strain>
        <tissue evidence="2">Gut</tissue>
    </source>
</reference>
<feature type="compositionally biased region" description="Basic and acidic residues" evidence="1">
    <location>
        <begin position="280"/>
        <end position="293"/>
    </location>
</feature>
<feature type="compositionally biased region" description="Low complexity" evidence="1">
    <location>
        <begin position="751"/>
        <end position="771"/>
    </location>
</feature>
<feature type="region of interest" description="Disordered" evidence="1">
    <location>
        <begin position="541"/>
        <end position="570"/>
    </location>
</feature>
<evidence type="ECO:0000256" key="1">
    <source>
        <dbReference type="SAM" id="MobiDB-lite"/>
    </source>
</evidence>
<feature type="region of interest" description="Disordered" evidence="1">
    <location>
        <begin position="31"/>
        <end position="165"/>
    </location>
</feature>